<dbReference type="RefSeq" id="XP_008905809.1">
    <property type="nucleotide sequence ID" value="XM_008907561.1"/>
</dbReference>
<evidence type="ECO:0000256" key="1">
    <source>
        <dbReference type="SAM" id="MobiDB-lite"/>
    </source>
</evidence>
<evidence type="ECO:0000313" key="3">
    <source>
        <dbReference type="Proteomes" id="UP000018817"/>
    </source>
</evidence>
<dbReference type="AlphaFoldDB" id="W2Q7T1"/>
<feature type="non-terminal residue" evidence="2">
    <location>
        <position position="57"/>
    </location>
</feature>
<feature type="region of interest" description="Disordered" evidence="1">
    <location>
        <begin position="1"/>
        <end position="24"/>
    </location>
</feature>
<reference evidence="3" key="1">
    <citation type="submission" date="2011-12" db="EMBL/GenBank/DDBJ databases">
        <authorList>
            <consortium name="The Broad Institute Genome Sequencing Platform"/>
            <person name="Russ C."/>
            <person name="Tyler B."/>
            <person name="Panabieres F."/>
            <person name="Shan W."/>
            <person name="Tripathy S."/>
            <person name="Grunwald N."/>
            <person name="Machado M."/>
            <person name="Young S.K."/>
            <person name="Zeng Q."/>
            <person name="Gargeya S."/>
            <person name="Fitzgerald M."/>
            <person name="Haas B."/>
            <person name="Abouelleil A."/>
            <person name="Alvarado L."/>
            <person name="Arachchi H.M."/>
            <person name="Berlin A."/>
            <person name="Chapman S.B."/>
            <person name="Gearin G."/>
            <person name="Goldberg J."/>
            <person name="Griggs A."/>
            <person name="Gujja S."/>
            <person name="Hansen M."/>
            <person name="Heiman D."/>
            <person name="Howarth C."/>
            <person name="Larimer J."/>
            <person name="Lui A."/>
            <person name="MacDonald P.J.P."/>
            <person name="McCowen C."/>
            <person name="Montmayeur A."/>
            <person name="Murphy C."/>
            <person name="Neiman D."/>
            <person name="Pearson M."/>
            <person name="Priest M."/>
            <person name="Roberts A."/>
            <person name="Saif S."/>
            <person name="Shea T."/>
            <person name="Sisk P."/>
            <person name="Stolte C."/>
            <person name="Sykes S."/>
            <person name="Wortman J."/>
            <person name="Nusbaum C."/>
            <person name="Birren B."/>
        </authorList>
    </citation>
    <scope>NUCLEOTIDE SEQUENCE [LARGE SCALE GENOMIC DNA]</scope>
    <source>
        <strain evidence="3">INRA-310</strain>
    </source>
</reference>
<accession>W2Q7T1</accession>
<gene>
    <name evidence="2" type="ORF">PPTG_22937</name>
</gene>
<proteinExistence type="predicted"/>
<dbReference type="VEuPathDB" id="FungiDB:PPTG_22937"/>
<sequence>MSVSTWVRSVCGSRRDESSAVPGEAETVLGVKRRNSDFTASYSATSETESTVAGREE</sequence>
<reference evidence="2 3" key="2">
    <citation type="submission" date="2013-11" db="EMBL/GenBank/DDBJ databases">
        <title>The Genome Sequence of Phytophthora parasitica INRA-310.</title>
        <authorList>
            <consortium name="The Broad Institute Genomics Platform"/>
            <person name="Russ C."/>
            <person name="Tyler B."/>
            <person name="Panabieres F."/>
            <person name="Shan W."/>
            <person name="Tripathy S."/>
            <person name="Grunwald N."/>
            <person name="Machado M."/>
            <person name="Johnson C.S."/>
            <person name="Arredondo F."/>
            <person name="Hong C."/>
            <person name="Coffey M."/>
            <person name="Young S.K."/>
            <person name="Zeng Q."/>
            <person name="Gargeya S."/>
            <person name="Fitzgerald M."/>
            <person name="Abouelleil A."/>
            <person name="Alvarado L."/>
            <person name="Chapman S.B."/>
            <person name="Gainer-Dewar J."/>
            <person name="Goldberg J."/>
            <person name="Griggs A."/>
            <person name="Gujja S."/>
            <person name="Hansen M."/>
            <person name="Howarth C."/>
            <person name="Imamovic A."/>
            <person name="Ireland A."/>
            <person name="Larimer J."/>
            <person name="McCowan C."/>
            <person name="Murphy C."/>
            <person name="Pearson M."/>
            <person name="Poon T.W."/>
            <person name="Priest M."/>
            <person name="Roberts A."/>
            <person name="Saif S."/>
            <person name="Shea T."/>
            <person name="Sykes S."/>
            <person name="Wortman J."/>
            <person name="Nusbaum C."/>
            <person name="Birren B."/>
        </authorList>
    </citation>
    <scope>NUCLEOTIDE SEQUENCE [LARGE SCALE GENOMIC DNA]</scope>
    <source>
        <strain evidence="2 3">INRA-310</strain>
    </source>
</reference>
<dbReference type="Proteomes" id="UP000018817">
    <property type="component" value="Unassembled WGS sequence"/>
</dbReference>
<evidence type="ECO:0000313" key="2">
    <source>
        <dbReference type="EMBL" id="ETN09248.1"/>
    </source>
</evidence>
<protein>
    <submittedName>
        <fullName evidence="2">Uncharacterized protein</fullName>
    </submittedName>
</protein>
<organism evidence="2 3">
    <name type="scientific">Phytophthora nicotianae (strain INRA-310)</name>
    <name type="common">Phytophthora parasitica</name>
    <dbReference type="NCBI Taxonomy" id="761204"/>
    <lineage>
        <taxon>Eukaryota</taxon>
        <taxon>Sar</taxon>
        <taxon>Stramenopiles</taxon>
        <taxon>Oomycota</taxon>
        <taxon>Peronosporomycetes</taxon>
        <taxon>Peronosporales</taxon>
        <taxon>Peronosporaceae</taxon>
        <taxon>Phytophthora</taxon>
    </lineage>
</organism>
<dbReference type="GeneID" id="20191536"/>
<dbReference type="EMBL" id="KI669586">
    <property type="protein sequence ID" value="ETN09248.1"/>
    <property type="molecule type" value="Genomic_DNA"/>
</dbReference>
<name>W2Q7T1_PHYN3</name>